<evidence type="ECO:0000256" key="2">
    <source>
        <dbReference type="PROSITE-ProRule" id="PRU00047"/>
    </source>
</evidence>
<evidence type="ECO:0000313" key="5">
    <source>
        <dbReference type="EMBL" id="MBW0580915.1"/>
    </source>
</evidence>
<gene>
    <name evidence="5" type="ORF">O181_120630</name>
</gene>
<dbReference type="Pfam" id="PF00098">
    <property type="entry name" value="zf-CCHC"/>
    <property type="match status" value="1"/>
</dbReference>
<proteinExistence type="predicted"/>
<dbReference type="GO" id="GO:0008270">
    <property type="term" value="F:zinc ion binding"/>
    <property type="evidence" value="ECO:0007669"/>
    <property type="project" value="UniProtKB-KW"/>
</dbReference>
<evidence type="ECO:0000259" key="4">
    <source>
        <dbReference type="PROSITE" id="PS50158"/>
    </source>
</evidence>
<keyword evidence="2" id="KW-0863">Zinc-finger</keyword>
<evidence type="ECO:0000256" key="3">
    <source>
        <dbReference type="SAM" id="MobiDB-lite"/>
    </source>
</evidence>
<keyword evidence="2" id="KW-0479">Metal-binding</keyword>
<dbReference type="InterPro" id="IPR001878">
    <property type="entry name" value="Znf_CCHC"/>
</dbReference>
<dbReference type="Proteomes" id="UP000765509">
    <property type="component" value="Unassembled WGS sequence"/>
</dbReference>
<dbReference type="InterPro" id="IPR036875">
    <property type="entry name" value="Znf_CCHC_sf"/>
</dbReference>
<dbReference type="GO" id="GO:0003676">
    <property type="term" value="F:nucleic acid binding"/>
    <property type="evidence" value="ECO:0007669"/>
    <property type="project" value="InterPro"/>
</dbReference>
<dbReference type="GO" id="GO:0006397">
    <property type="term" value="P:mRNA processing"/>
    <property type="evidence" value="ECO:0007669"/>
    <property type="project" value="UniProtKB-KW"/>
</dbReference>
<accession>A0A9Q3KKK2</accession>
<feature type="domain" description="CCHC-type" evidence="4">
    <location>
        <begin position="11"/>
        <end position="26"/>
    </location>
</feature>
<reference evidence="5" key="1">
    <citation type="submission" date="2021-03" db="EMBL/GenBank/DDBJ databases">
        <title>Draft genome sequence of rust myrtle Austropuccinia psidii MF-1, a brazilian biotype.</title>
        <authorList>
            <person name="Quecine M.C."/>
            <person name="Pachon D.M.R."/>
            <person name="Bonatelli M.L."/>
            <person name="Correr F.H."/>
            <person name="Franceschini L.M."/>
            <person name="Leite T.F."/>
            <person name="Margarido G.R.A."/>
            <person name="Almeida C.A."/>
            <person name="Ferrarezi J.A."/>
            <person name="Labate C.A."/>
        </authorList>
    </citation>
    <scope>NUCLEOTIDE SEQUENCE</scope>
    <source>
        <strain evidence="5">MF-1</strain>
    </source>
</reference>
<dbReference type="EMBL" id="AVOT02108695">
    <property type="protein sequence ID" value="MBW0580915.1"/>
    <property type="molecule type" value="Genomic_DNA"/>
</dbReference>
<evidence type="ECO:0000256" key="1">
    <source>
        <dbReference type="ARBA" id="ARBA00022664"/>
    </source>
</evidence>
<keyword evidence="2" id="KW-0862">Zinc</keyword>
<feature type="region of interest" description="Disordered" evidence="3">
    <location>
        <begin position="1"/>
        <end position="21"/>
    </location>
</feature>
<evidence type="ECO:0000313" key="6">
    <source>
        <dbReference type="Proteomes" id="UP000765509"/>
    </source>
</evidence>
<dbReference type="PROSITE" id="PS50158">
    <property type="entry name" value="ZF_CCHC"/>
    <property type="match status" value="1"/>
</dbReference>
<dbReference type="SMART" id="SM00343">
    <property type="entry name" value="ZnF_C2HC"/>
    <property type="match status" value="1"/>
</dbReference>
<sequence>MAEVTKKKNSCHNCGSTDHYANNCTKAKKKVYAIEKVLEEESPTEDSESDSMGEAIRELSGYDQDPKEEFLVEYQEETPLDIQDIQLEAGMPQDTANKNLCKHTQDAQTFLVTPTKGMAYIHRTATKMTVCIDNAQHPFIIDSGSQGSIVARNYLDNHFSNWEKHLFPTKAKNCKSASGKMTSISQIIKEIIIPHRKGNIRLKPEFILLDDSHIQGFLLGTDYQRLYGIDI</sequence>
<keyword evidence="1" id="KW-0507">mRNA processing</keyword>
<dbReference type="SUPFAM" id="SSF57756">
    <property type="entry name" value="Retrovirus zinc finger-like domains"/>
    <property type="match status" value="1"/>
</dbReference>
<dbReference type="AlphaFoldDB" id="A0A9Q3KKK2"/>
<comment type="caution">
    <text evidence="5">The sequence shown here is derived from an EMBL/GenBank/DDBJ whole genome shotgun (WGS) entry which is preliminary data.</text>
</comment>
<protein>
    <recommendedName>
        <fullName evidence="4">CCHC-type domain-containing protein</fullName>
    </recommendedName>
</protein>
<name>A0A9Q3KKK2_9BASI</name>
<dbReference type="Gene3D" id="4.10.60.10">
    <property type="entry name" value="Zinc finger, CCHC-type"/>
    <property type="match status" value="1"/>
</dbReference>
<keyword evidence="6" id="KW-1185">Reference proteome</keyword>
<organism evidence="5 6">
    <name type="scientific">Austropuccinia psidii MF-1</name>
    <dbReference type="NCBI Taxonomy" id="1389203"/>
    <lineage>
        <taxon>Eukaryota</taxon>
        <taxon>Fungi</taxon>
        <taxon>Dikarya</taxon>
        <taxon>Basidiomycota</taxon>
        <taxon>Pucciniomycotina</taxon>
        <taxon>Pucciniomycetes</taxon>
        <taxon>Pucciniales</taxon>
        <taxon>Sphaerophragmiaceae</taxon>
        <taxon>Austropuccinia</taxon>
    </lineage>
</organism>
<feature type="compositionally biased region" description="Polar residues" evidence="3">
    <location>
        <begin position="11"/>
        <end position="21"/>
    </location>
</feature>